<sequence>MSQACLWPPLCFSHASLLPSILAADSVIAAITYPPNLTMGNLCLSQRVDVSHLSFPQLLKCFCTMCATLLWCVQGHMSEREWGCWTSKWTSTKGPEVRERKGESLYHVWQTDERGEGKDSYSKLFYYRVAKCFMYRDEEQRKG</sequence>
<accession>A0ACC0UGH3</accession>
<comment type="caution">
    <text evidence="1">The sequence shown here is derived from an EMBL/GenBank/DDBJ whole genome shotgun (WGS) entry which is preliminary data.</text>
</comment>
<evidence type="ECO:0000313" key="2">
    <source>
        <dbReference type="Proteomes" id="UP001207468"/>
    </source>
</evidence>
<protein>
    <submittedName>
        <fullName evidence="1">Uncharacterized protein</fullName>
    </submittedName>
</protein>
<reference evidence="1" key="1">
    <citation type="submission" date="2021-03" db="EMBL/GenBank/DDBJ databases">
        <title>Evolutionary priming and transition to the ectomycorrhizal habit in an iconic lineage of mushroom-forming fungi: is preadaptation a requirement?</title>
        <authorList>
            <consortium name="DOE Joint Genome Institute"/>
            <person name="Looney B.P."/>
            <person name="Miyauchi S."/>
            <person name="Morin E."/>
            <person name="Drula E."/>
            <person name="Courty P.E."/>
            <person name="Chicoki N."/>
            <person name="Fauchery L."/>
            <person name="Kohler A."/>
            <person name="Kuo A."/>
            <person name="LaButti K."/>
            <person name="Pangilinan J."/>
            <person name="Lipzen A."/>
            <person name="Riley R."/>
            <person name="Andreopoulos W."/>
            <person name="He G."/>
            <person name="Johnson J."/>
            <person name="Barry K.W."/>
            <person name="Grigoriev I.V."/>
            <person name="Nagy L."/>
            <person name="Hibbett D."/>
            <person name="Henrissat B."/>
            <person name="Matheny P.B."/>
            <person name="Labbe J."/>
            <person name="Martin A.F."/>
        </authorList>
    </citation>
    <scope>NUCLEOTIDE SEQUENCE</scope>
    <source>
        <strain evidence="1">BPL698</strain>
    </source>
</reference>
<keyword evidence="2" id="KW-1185">Reference proteome</keyword>
<gene>
    <name evidence="1" type="ORF">F5148DRAFT_1181528</name>
</gene>
<dbReference type="EMBL" id="JAGFNK010000047">
    <property type="protein sequence ID" value="KAI9510192.1"/>
    <property type="molecule type" value="Genomic_DNA"/>
</dbReference>
<organism evidence="1 2">
    <name type="scientific">Russula earlei</name>
    <dbReference type="NCBI Taxonomy" id="71964"/>
    <lineage>
        <taxon>Eukaryota</taxon>
        <taxon>Fungi</taxon>
        <taxon>Dikarya</taxon>
        <taxon>Basidiomycota</taxon>
        <taxon>Agaricomycotina</taxon>
        <taxon>Agaricomycetes</taxon>
        <taxon>Russulales</taxon>
        <taxon>Russulaceae</taxon>
        <taxon>Russula</taxon>
    </lineage>
</organism>
<feature type="non-terminal residue" evidence="1">
    <location>
        <position position="143"/>
    </location>
</feature>
<name>A0ACC0UGH3_9AGAM</name>
<proteinExistence type="predicted"/>
<dbReference type="Proteomes" id="UP001207468">
    <property type="component" value="Unassembled WGS sequence"/>
</dbReference>
<evidence type="ECO:0000313" key="1">
    <source>
        <dbReference type="EMBL" id="KAI9510192.1"/>
    </source>
</evidence>